<evidence type="ECO:0000313" key="2">
    <source>
        <dbReference type="Proteomes" id="UP001176961"/>
    </source>
</evidence>
<reference evidence="1" key="1">
    <citation type="submission" date="2023-07" db="EMBL/GenBank/DDBJ databases">
        <authorList>
            <consortium name="CYATHOMIX"/>
        </authorList>
    </citation>
    <scope>NUCLEOTIDE SEQUENCE</scope>
    <source>
        <strain evidence="1">N/A</strain>
    </source>
</reference>
<dbReference type="PANTHER" id="PTHR23253">
    <property type="entry name" value="EUKARYOTIC TRANSLATION INITIATION FACTOR 4 GAMMA"/>
    <property type="match status" value="1"/>
</dbReference>
<protein>
    <submittedName>
        <fullName evidence="1">Uncharacterized protein</fullName>
    </submittedName>
</protein>
<proteinExistence type="predicted"/>
<gene>
    <name evidence="1" type="ORF">CYNAS_LOCUS2604</name>
</gene>
<evidence type="ECO:0000313" key="1">
    <source>
        <dbReference type="EMBL" id="CAJ0590621.1"/>
    </source>
</evidence>
<dbReference type="EMBL" id="CATQJL010000001">
    <property type="protein sequence ID" value="CAJ0590621.1"/>
    <property type="molecule type" value="Genomic_DNA"/>
</dbReference>
<sequence>MMMNVIELRQNRWIPRKGVDQGPKKITEIHNEIKREQMENQMQRDQGDNSLGANRKTWHQGAGGGTITTETTKVAGKKALEMKPTKELQRCYRRKSCIVGSSKDDLFWKTRVYGETDSEEVKAALEEKYQKIGKEVGAILESYDEGDLNIHECVQEIFEIASSEKFGCPNINEIFFDLRNMLSKSFSVQLSTIERTYNQETRSHRKRKPPFYERQLSTITAKITKEG</sequence>
<comment type="caution">
    <text evidence="1">The sequence shown here is derived from an EMBL/GenBank/DDBJ whole genome shotgun (WGS) entry which is preliminary data.</text>
</comment>
<accession>A0AA36DMW4</accession>
<dbReference type="GO" id="GO:0016281">
    <property type="term" value="C:eukaryotic translation initiation factor 4F complex"/>
    <property type="evidence" value="ECO:0007669"/>
    <property type="project" value="TreeGrafter"/>
</dbReference>
<dbReference type="AlphaFoldDB" id="A0AA36DMW4"/>
<name>A0AA36DMW4_CYLNA</name>
<dbReference type="GO" id="GO:0003743">
    <property type="term" value="F:translation initiation factor activity"/>
    <property type="evidence" value="ECO:0007669"/>
    <property type="project" value="TreeGrafter"/>
</dbReference>
<dbReference type="GO" id="GO:0003729">
    <property type="term" value="F:mRNA binding"/>
    <property type="evidence" value="ECO:0007669"/>
    <property type="project" value="TreeGrafter"/>
</dbReference>
<organism evidence="1 2">
    <name type="scientific">Cylicocyclus nassatus</name>
    <name type="common">Nematode worm</name>
    <dbReference type="NCBI Taxonomy" id="53992"/>
    <lineage>
        <taxon>Eukaryota</taxon>
        <taxon>Metazoa</taxon>
        <taxon>Ecdysozoa</taxon>
        <taxon>Nematoda</taxon>
        <taxon>Chromadorea</taxon>
        <taxon>Rhabditida</taxon>
        <taxon>Rhabditina</taxon>
        <taxon>Rhabditomorpha</taxon>
        <taxon>Strongyloidea</taxon>
        <taxon>Strongylidae</taxon>
        <taxon>Cylicocyclus</taxon>
    </lineage>
</organism>
<keyword evidence="2" id="KW-1185">Reference proteome</keyword>
<dbReference type="InterPro" id="IPR016024">
    <property type="entry name" value="ARM-type_fold"/>
</dbReference>
<dbReference type="SUPFAM" id="SSF48371">
    <property type="entry name" value="ARM repeat"/>
    <property type="match status" value="1"/>
</dbReference>
<dbReference type="Proteomes" id="UP001176961">
    <property type="component" value="Unassembled WGS sequence"/>
</dbReference>
<dbReference type="PANTHER" id="PTHR23253:SF78">
    <property type="entry name" value="EUKARYOTIC TRANSLATION INITIATION FACTOR 4G1, ISOFORM B-RELATED"/>
    <property type="match status" value="1"/>
</dbReference>